<comment type="caution">
    <text evidence="1">The sequence shown here is derived from an EMBL/GenBank/DDBJ whole genome shotgun (WGS) entry which is preliminary data.</text>
</comment>
<dbReference type="RefSeq" id="WP_139672740.1">
    <property type="nucleotide sequence ID" value="NZ_VDMN01000001.1"/>
</dbReference>
<gene>
    <name evidence="1" type="ORF">FHP24_03165</name>
</gene>
<dbReference type="EMBL" id="VDMN01000001">
    <property type="protein sequence ID" value="TNM65295.1"/>
    <property type="molecule type" value="Genomic_DNA"/>
</dbReference>
<protein>
    <submittedName>
        <fullName evidence="1">Uncharacterized protein</fullName>
    </submittedName>
</protein>
<proteinExistence type="predicted"/>
<evidence type="ECO:0000313" key="1">
    <source>
        <dbReference type="EMBL" id="TNM65295.1"/>
    </source>
</evidence>
<name>A0A5C4XP84_9HYPH</name>
<organism evidence="1 2">
    <name type="scientific">Aliirhizobium smilacinae</name>
    <dbReference type="NCBI Taxonomy" id="1395944"/>
    <lineage>
        <taxon>Bacteria</taxon>
        <taxon>Pseudomonadati</taxon>
        <taxon>Pseudomonadota</taxon>
        <taxon>Alphaproteobacteria</taxon>
        <taxon>Hyphomicrobiales</taxon>
        <taxon>Rhizobiaceae</taxon>
        <taxon>Aliirhizobium</taxon>
    </lineage>
</organism>
<dbReference type="Proteomes" id="UP000311605">
    <property type="component" value="Unassembled WGS sequence"/>
</dbReference>
<sequence length="77" mass="8388">MPKVFHGPFRITGADVSIGRDGDVFVHFKDEKNNVIGAVFAVETVIELSQVLEAAAVQLSPARGVVRADKTYRVSME</sequence>
<accession>A0A5C4XP84</accession>
<dbReference type="AlphaFoldDB" id="A0A5C4XP84"/>
<reference evidence="1 2" key="1">
    <citation type="submission" date="2019-06" db="EMBL/GenBank/DDBJ databases">
        <title>The draft genome of Rhizobium smilacinae PTYR-5.</title>
        <authorList>
            <person name="Liu L."/>
            <person name="Li L."/>
            <person name="Zhang X."/>
        </authorList>
    </citation>
    <scope>NUCLEOTIDE SEQUENCE [LARGE SCALE GENOMIC DNA]</scope>
    <source>
        <strain evidence="1 2">PTYR-5</strain>
    </source>
</reference>
<keyword evidence="2" id="KW-1185">Reference proteome</keyword>
<evidence type="ECO:0000313" key="2">
    <source>
        <dbReference type="Proteomes" id="UP000311605"/>
    </source>
</evidence>